<dbReference type="GeneID" id="42177286"/>
<feature type="transmembrane region" description="Helical" evidence="1">
    <location>
        <begin position="31"/>
        <end position="56"/>
    </location>
</feature>
<dbReference type="AlphaFoldDB" id="A0A4D6KAF4"/>
<proteinExistence type="predicted"/>
<dbReference type="OMA" id="HAYFAWR"/>
<evidence type="ECO:0000313" key="2">
    <source>
        <dbReference type="EMBL" id="QCD64099.1"/>
    </source>
</evidence>
<sequence>MISRETKVQIAAALLGLGILAAGFSLMNESVWWAEALVIALYNAAIFGGTHAYFVLRGGGGDYSLTARKRLLTLLAALFVLIPATVVVGDRTVGPLALKTMLFVAAGVAVLWYFVVEGIAGYQATMAGE</sequence>
<accession>A0A4D6KAF4</accession>
<evidence type="ECO:0000256" key="1">
    <source>
        <dbReference type="SAM" id="Phobius"/>
    </source>
</evidence>
<protein>
    <submittedName>
        <fullName evidence="2">Uncharacterized protein</fullName>
    </submittedName>
</protein>
<dbReference type="EMBL" id="CP039375">
    <property type="protein sequence ID" value="QCD64099.1"/>
    <property type="molecule type" value="Genomic_DNA"/>
</dbReference>
<dbReference type="Proteomes" id="UP000297053">
    <property type="component" value="Chromosome"/>
</dbReference>
<dbReference type="KEGG" id="halz:E5139_00075"/>
<reference evidence="2 3" key="1">
    <citation type="submission" date="2019-04" db="EMBL/GenBank/DDBJ databases">
        <title>Complete genome sequence of Arthrobacter sp. ZXY-2 associated with effective atrazine degradation and salt adaptation.</title>
        <authorList>
            <person name="Zhao X."/>
        </authorList>
    </citation>
    <scope>NUCLEOTIDE SEQUENCE [LARGE SCALE GENOMIC DNA]</scope>
    <source>
        <strain evidence="3">ZP60</strain>
    </source>
</reference>
<feature type="transmembrane region" description="Helical" evidence="1">
    <location>
        <begin position="71"/>
        <end position="89"/>
    </location>
</feature>
<gene>
    <name evidence="2" type="ORF">E5139_00075</name>
</gene>
<keyword evidence="1" id="KW-0472">Membrane</keyword>
<organism evidence="2 3">
    <name type="scientific">Halomicrobium mukohataei</name>
    <dbReference type="NCBI Taxonomy" id="57705"/>
    <lineage>
        <taxon>Archaea</taxon>
        <taxon>Methanobacteriati</taxon>
        <taxon>Methanobacteriota</taxon>
        <taxon>Stenosarchaea group</taxon>
        <taxon>Halobacteria</taxon>
        <taxon>Halobacteriales</taxon>
        <taxon>Haloarculaceae</taxon>
        <taxon>Halomicrobium</taxon>
    </lineage>
</organism>
<name>A0A4D6KAF4_9EURY</name>
<feature type="transmembrane region" description="Helical" evidence="1">
    <location>
        <begin position="101"/>
        <end position="122"/>
    </location>
</feature>
<reference evidence="2 3" key="2">
    <citation type="submission" date="2019-04" db="EMBL/GenBank/DDBJ databases">
        <authorList>
            <person name="Yang S."/>
            <person name="Wei W."/>
        </authorList>
    </citation>
    <scope>NUCLEOTIDE SEQUENCE [LARGE SCALE GENOMIC DNA]</scope>
    <source>
        <strain evidence="3">ZP60</strain>
    </source>
</reference>
<keyword evidence="1" id="KW-1133">Transmembrane helix</keyword>
<evidence type="ECO:0000313" key="3">
    <source>
        <dbReference type="Proteomes" id="UP000297053"/>
    </source>
</evidence>
<dbReference type="RefSeq" id="WP_015763510.1">
    <property type="nucleotide sequence ID" value="NZ_CP039375.1"/>
</dbReference>
<keyword evidence="1" id="KW-0812">Transmembrane</keyword>